<dbReference type="EMBL" id="CADCTS010000025">
    <property type="protein sequence ID" value="CAA9286486.1"/>
    <property type="molecule type" value="Genomic_DNA"/>
</dbReference>
<organism evidence="1">
    <name type="scientific">uncultured Friedmanniella sp</name>
    <dbReference type="NCBI Taxonomy" id="335381"/>
    <lineage>
        <taxon>Bacteria</taxon>
        <taxon>Bacillati</taxon>
        <taxon>Actinomycetota</taxon>
        <taxon>Actinomycetes</taxon>
        <taxon>Propionibacteriales</taxon>
        <taxon>Nocardioidaceae</taxon>
        <taxon>Friedmanniella</taxon>
        <taxon>environmental samples</taxon>
    </lineage>
</organism>
<reference evidence="1" key="1">
    <citation type="submission" date="2020-02" db="EMBL/GenBank/DDBJ databases">
        <authorList>
            <person name="Meier V. D."/>
        </authorList>
    </citation>
    <scope>NUCLEOTIDE SEQUENCE</scope>
    <source>
        <strain evidence="1">AVDCRST_MAG48</strain>
    </source>
</reference>
<accession>A0A6J4JSL1</accession>
<name>A0A6J4JSL1_9ACTN</name>
<sequence>EAVAVKDSVAGATSAVAAGIPTHGNLQFVAPDERDERRAALELVGVTALVTSWSGAARLLGVGVPVTPQDCVA</sequence>
<protein>
    <submittedName>
        <fullName evidence="1">Uncharacterized protein</fullName>
    </submittedName>
</protein>
<proteinExistence type="predicted"/>
<feature type="non-terminal residue" evidence="1">
    <location>
        <position position="1"/>
    </location>
</feature>
<dbReference type="AlphaFoldDB" id="A0A6J4JSL1"/>
<evidence type="ECO:0000313" key="1">
    <source>
        <dbReference type="EMBL" id="CAA9286486.1"/>
    </source>
</evidence>
<gene>
    <name evidence="1" type="ORF">AVDCRST_MAG48-164</name>
</gene>